<accession>S6B7Q4</accession>
<organism evidence="2">
    <name type="scientific">Babesia bovis</name>
    <dbReference type="NCBI Taxonomy" id="5865"/>
    <lineage>
        <taxon>Eukaryota</taxon>
        <taxon>Sar</taxon>
        <taxon>Alveolata</taxon>
        <taxon>Apicomplexa</taxon>
        <taxon>Aconoidasida</taxon>
        <taxon>Piroplasmida</taxon>
        <taxon>Babesiidae</taxon>
        <taxon>Babesia</taxon>
    </lineage>
</organism>
<name>S6B7Q4_BABBO</name>
<feature type="transmembrane region" description="Helical" evidence="1">
    <location>
        <begin position="20"/>
        <end position="40"/>
    </location>
</feature>
<sequence length="374" mass="42698">MTTADRVKVTIPPLHTCSALLMMCAYGFSSFVLTAIFYIWNQNVKFEFSHIRIFVKYLESPNRDRIARMMSNNHFTDFVPIAPAGPLESHTNYTPNVRESRRNYFLPYIEYVRSILYSKWLSSVFFGLLTAAAVLFAISAYTLSHSAPHLNVTAVRSFMDKEIHEIFALGLKHIPNSVGHCDYMASPPPVPCMGKGPLFSTQNRIHFSLQWVSGIRTLSLKEAQYFLSLDHRMTFQFSFHIAKLEAYIQLAAVEDEGLRNMFAGVVGTQGDGFDCDVQVSMLCKNRQPQIRDLRVDHVRLNGFRVMGNLYSILNVFANIEELIGVWCTNEANRVLTSPKQVIVWRGVSFDIMELVNLIVFQNWPSKFVCPSPER</sequence>
<keyword evidence="1" id="KW-0812">Transmembrane</keyword>
<dbReference type="AlphaFoldDB" id="S6B7Q4"/>
<gene>
    <name evidence="2" type="primary">BBOV_IV012020</name>
</gene>
<dbReference type="EMBL" id="AK441302">
    <property type="protein sequence ID" value="BAN65096.1"/>
    <property type="molecule type" value="mRNA"/>
</dbReference>
<keyword evidence="1" id="KW-0472">Membrane</keyword>
<protein>
    <submittedName>
        <fullName evidence="2">Uncharacterized protein</fullName>
    </submittedName>
</protein>
<reference evidence="2" key="1">
    <citation type="journal article" date="2014" name="BMC Genomics">
        <title>The Babesia bovis gene and promoter model: an update from full-length EST analysis.</title>
        <authorList>
            <person name="Yamagishi J."/>
            <person name="Wakaguri H."/>
            <person name="Yokoyama N."/>
            <person name="Yamashita R."/>
            <person name="Suzuki Y."/>
            <person name="Xuan X."/>
            <person name="Igarashi I."/>
        </authorList>
    </citation>
    <scope>NUCLEOTIDE SEQUENCE</scope>
    <source>
        <strain evidence="2">Texas</strain>
    </source>
</reference>
<evidence type="ECO:0000256" key="1">
    <source>
        <dbReference type="SAM" id="Phobius"/>
    </source>
</evidence>
<feature type="transmembrane region" description="Helical" evidence="1">
    <location>
        <begin position="120"/>
        <end position="143"/>
    </location>
</feature>
<evidence type="ECO:0000313" key="2">
    <source>
        <dbReference type="EMBL" id="BAN65096.1"/>
    </source>
</evidence>
<proteinExistence type="evidence at transcript level"/>
<keyword evidence="1" id="KW-1133">Transmembrane helix</keyword>
<dbReference type="VEuPathDB" id="PiroplasmaDB:BBOV_IV012020"/>